<proteinExistence type="predicted"/>
<evidence type="ECO:0000256" key="4">
    <source>
        <dbReference type="ARBA" id="ARBA00023163"/>
    </source>
</evidence>
<dbReference type="Gene3D" id="1.10.1660.10">
    <property type="match status" value="1"/>
</dbReference>
<dbReference type="RefSeq" id="WP_203682735.1">
    <property type="nucleotide sequence ID" value="NZ_BOMW01000047.1"/>
</dbReference>
<evidence type="ECO:0000313" key="7">
    <source>
        <dbReference type="Proteomes" id="UP000629619"/>
    </source>
</evidence>
<dbReference type="GO" id="GO:0003700">
    <property type="term" value="F:DNA-binding transcription factor activity"/>
    <property type="evidence" value="ECO:0007669"/>
    <property type="project" value="InterPro"/>
</dbReference>
<keyword evidence="7" id="KW-1185">Reference proteome</keyword>
<dbReference type="InterPro" id="IPR009061">
    <property type="entry name" value="DNA-bd_dom_put_sf"/>
</dbReference>
<dbReference type="Proteomes" id="UP000629619">
    <property type="component" value="Unassembled WGS sequence"/>
</dbReference>
<accession>A0A919NA50</accession>
<dbReference type="InterPro" id="IPR047057">
    <property type="entry name" value="MerR_fam"/>
</dbReference>
<dbReference type="Pfam" id="PF13411">
    <property type="entry name" value="MerR_1"/>
    <property type="match status" value="1"/>
</dbReference>
<dbReference type="SMART" id="SM00422">
    <property type="entry name" value="HTH_MERR"/>
    <property type="match status" value="1"/>
</dbReference>
<evidence type="ECO:0000256" key="2">
    <source>
        <dbReference type="ARBA" id="ARBA00023015"/>
    </source>
</evidence>
<keyword evidence="3" id="KW-0238">DNA-binding</keyword>
<protein>
    <submittedName>
        <fullName evidence="6">MerR family transcriptional regulator</fullName>
    </submittedName>
</protein>
<evidence type="ECO:0000259" key="5">
    <source>
        <dbReference type="PROSITE" id="PS50937"/>
    </source>
</evidence>
<dbReference type="GO" id="GO:0003677">
    <property type="term" value="F:DNA binding"/>
    <property type="evidence" value="ECO:0007669"/>
    <property type="project" value="UniProtKB-KW"/>
</dbReference>
<gene>
    <name evidence="6" type="primary">merR_2</name>
    <name evidence="6" type="ORF">Asi03nite_48710</name>
</gene>
<sequence>MSGLRSSQVAAAAGVNLQTLRYYERRGLLAEPDRTLGGHRLYPAETVTVLRVIKAAQRLGFTLDEVADLLEAGGHRHSSTDTGLRARAQAKLAEVQQKIDDLQVIAGTLRAAVDAGCDDLVACAGQPCCPIPFATIAVGAPDADPR</sequence>
<keyword evidence="1" id="KW-0678">Repressor</keyword>
<organism evidence="6 7">
    <name type="scientific">Actinoplanes siamensis</name>
    <dbReference type="NCBI Taxonomy" id="1223317"/>
    <lineage>
        <taxon>Bacteria</taxon>
        <taxon>Bacillati</taxon>
        <taxon>Actinomycetota</taxon>
        <taxon>Actinomycetes</taxon>
        <taxon>Micromonosporales</taxon>
        <taxon>Micromonosporaceae</taxon>
        <taxon>Actinoplanes</taxon>
    </lineage>
</organism>
<keyword evidence="2" id="KW-0805">Transcription regulation</keyword>
<dbReference type="PANTHER" id="PTHR30204">
    <property type="entry name" value="REDOX-CYCLING DRUG-SENSING TRANSCRIPTIONAL ACTIVATOR SOXR"/>
    <property type="match status" value="1"/>
</dbReference>
<name>A0A919NA50_9ACTN</name>
<dbReference type="AlphaFoldDB" id="A0A919NA50"/>
<evidence type="ECO:0000313" key="6">
    <source>
        <dbReference type="EMBL" id="GIF07333.1"/>
    </source>
</evidence>
<dbReference type="EMBL" id="BOMW01000047">
    <property type="protein sequence ID" value="GIF07333.1"/>
    <property type="molecule type" value="Genomic_DNA"/>
</dbReference>
<dbReference type="InterPro" id="IPR000551">
    <property type="entry name" value="MerR-type_HTH_dom"/>
</dbReference>
<keyword evidence="4" id="KW-0804">Transcription</keyword>
<dbReference type="PROSITE" id="PS50937">
    <property type="entry name" value="HTH_MERR_2"/>
    <property type="match status" value="1"/>
</dbReference>
<feature type="domain" description="HTH merR-type" evidence="5">
    <location>
        <begin position="3"/>
        <end position="72"/>
    </location>
</feature>
<dbReference type="SUPFAM" id="SSF46955">
    <property type="entry name" value="Putative DNA-binding domain"/>
    <property type="match status" value="1"/>
</dbReference>
<dbReference type="PANTHER" id="PTHR30204:SF69">
    <property type="entry name" value="MERR-FAMILY TRANSCRIPTIONAL REGULATOR"/>
    <property type="match status" value="1"/>
</dbReference>
<evidence type="ECO:0000256" key="1">
    <source>
        <dbReference type="ARBA" id="ARBA00022491"/>
    </source>
</evidence>
<comment type="caution">
    <text evidence="6">The sequence shown here is derived from an EMBL/GenBank/DDBJ whole genome shotgun (WGS) entry which is preliminary data.</text>
</comment>
<dbReference type="PRINTS" id="PR00040">
    <property type="entry name" value="HTHMERR"/>
</dbReference>
<reference evidence="6" key="1">
    <citation type="submission" date="2021-01" db="EMBL/GenBank/DDBJ databases">
        <title>Whole genome shotgun sequence of Actinoplanes siamensis NBRC 109076.</title>
        <authorList>
            <person name="Komaki H."/>
            <person name="Tamura T."/>
        </authorList>
    </citation>
    <scope>NUCLEOTIDE SEQUENCE</scope>
    <source>
        <strain evidence="6">NBRC 109076</strain>
    </source>
</reference>
<dbReference type="PROSITE" id="PS00552">
    <property type="entry name" value="HTH_MERR_1"/>
    <property type="match status" value="1"/>
</dbReference>
<evidence type="ECO:0000256" key="3">
    <source>
        <dbReference type="ARBA" id="ARBA00023125"/>
    </source>
</evidence>